<dbReference type="Pfam" id="PF23058">
    <property type="entry name" value="RBD_ZCCHC3_2nd"/>
    <property type="match status" value="1"/>
</dbReference>
<proteinExistence type="predicted"/>
<reference evidence="4" key="1">
    <citation type="submission" date="2011-12" db="EMBL/GenBank/DDBJ databases">
        <title>The Draft Genome of Lepisosteus oculatus.</title>
        <authorList>
            <consortium name="The Broad Institute Genome Assembly &amp; Analysis Group"/>
            <consortium name="Computational R&amp;D Group"/>
            <consortium name="and Sequencing Platform"/>
            <person name="Di Palma F."/>
            <person name="Alfoldi J."/>
            <person name="Johnson J."/>
            <person name="Berlin A."/>
            <person name="Gnerre S."/>
            <person name="Jaffe D."/>
            <person name="MacCallum I."/>
            <person name="Young S."/>
            <person name="Walker B.J."/>
            <person name="Lander E.S."/>
            <person name="Lindblad-Toh K."/>
        </authorList>
    </citation>
    <scope>NUCLEOTIDE SEQUENCE [LARGE SCALE GENOMIC DNA]</scope>
</reference>
<reference evidence="3" key="3">
    <citation type="submission" date="2025-09" db="UniProtKB">
        <authorList>
            <consortium name="Ensembl"/>
        </authorList>
    </citation>
    <scope>IDENTIFICATION</scope>
</reference>
<evidence type="ECO:0000313" key="3">
    <source>
        <dbReference type="Ensembl" id="ENSLOCP00000022456.1"/>
    </source>
</evidence>
<dbReference type="HOGENOM" id="CLU_045922_2_0_1"/>
<protein>
    <recommendedName>
        <fullName evidence="2">CCHC-type domain-containing protein</fullName>
    </recommendedName>
</protein>
<evidence type="ECO:0000256" key="1">
    <source>
        <dbReference type="PROSITE-ProRule" id="PRU00047"/>
    </source>
</evidence>
<dbReference type="InterPro" id="IPR001878">
    <property type="entry name" value="Znf_CCHC"/>
</dbReference>
<dbReference type="InterPro" id="IPR057811">
    <property type="entry name" value="RBD_ZCCHC3_2nd"/>
</dbReference>
<dbReference type="SUPFAM" id="SSF57756">
    <property type="entry name" value="Retrovirus zinc finger-like domains"/>
    <property type="match status" value="1"/>
</dbReference>
<dbReference type="AlphaFoldDB" id="W5NP97"/>
<dbReference type="GeneTree" id="ENSGT00530000063983"/>
<feature type="domain" description="CCHC-type" evidence="2">
    <location>
        <begin position="127"/>
        <end position="142"/>
    </location>
</feature>
<keyword evidence="1" id="KW-0479">Metal-binding</keyword>
<keyword evidence="1" id="KW-0862">Zinc</keyword>
<dbReference type="PANTHER" id="PTHR46486">
    <property type="entry name" value="CCHC-TYPE DOMAIN-CONTAINING PROTEIN"/>
    <property type="match status" value="1"/>
</dbReference>
<reference evidence="3" key="2">
    <citation type="submission" date="2025-08" db="UniProtKB">
        <authorList>
            <consortium name="Ensembl"/>
        </authorList>
    </citation>
    <scope>IDENTIFICATION</scope>
</reference>
<name>W5NP97_LEPOC</name>
<dbReference type="Pfam" id="PF00098">
    <property type="entry name" value="zf-CCHC"/>
    <property type="match status" value="2"/>
</dbReference>
<feature type="domain" description="CCHC-type" evidence="2">
    <location>
        <begin position="109"/>
        <end position="122"/>
    </location>
</feature>
<dbReference type="InterPro" id="IPR036875">
    <property type="entry name" value="Znf_CCHC_sf"/>
</dbReference>
<evidence type="ECO:0000313" key="4">
    <source>
        <dbReference type="Proteomes" id="UP000018468"/>
    </source>
</evidence>
<dbReference type="Proteomes" id="UP000018468">
    <property type="component" value="Unassembled WGS sequence"/>
</dbReference>
<dbReference type="eggNOG" id="KOG4400">
    <property type="taxonomic scope" value="Eukaryota"/>
</dbReference>
<dbReference type="OMA" id="RYCEVFN"/>
<sequence length="171" mass="19385">AQLLKEEEPLSKYRVEPLFARDVKTLMVHIFSPRVPEADILTFLRRYVDVQGEGRRVMDDEKVWTGKRSYTVRFRPNDKIEGGLITPPANFSIGPYRGYMLYPGQPKTCRRCGQSGHFFVDCVTDICKRCGELGHVAAACRNALVCNLCGVPDHSYRTCPRKVRSFAAVVT</sequence>
<dbReference type="Ensembl" id="ENSLOCT00000022497.1">
    <property type="protein sequence ID" value="ENSLOCP00000022456.1"/>
    <property type="gene ID" value="ENSLOCG00000018355.1"/>
</dbReference>
<dbReference type="GO" id="GO:0008270">
    <property type="term" value="F:zinc ion binding"/>
    <property type="evidence" value="ECO:0007669"/>
    <property type="project" value="UniProtKB-KW"/>
</dbReference>
<dbReference type="GO" id="GO:0003676">
    <property type="term" value="F:nucleic acid binding"/>
    <property type="evidence" value="ECO:0007669"/>
    <property type="project" value="InterPro"/>
</dbReference>
<dbReference type="SMART" id="SM00343">
    <property type="entry name" value="ZnF_C2HC"/>
    <property type="match status" value="3"/>
</dbReference>
<dbReference type="PROSITE" id="PS50158">
    <property type="entry name" value="ZF_CCHC"/>
    <property type="match status" value="2"/>
</dbReference>
<organism evidence="3 4">
    <name type="scientific">Lepisosteus oculatus</name>
    <name type="common">Spotted gar</name>
    <dbReference type="NCBI Taxonomy" id="7918"/>
    <lineage>
        <taxon>Eukaryota</taxon>
        <taxon>Metazoa</taxon>
        <taxon>Chordata</taxon>
        <taxon>Craniata</taxon>
        <taxon>Vertebrata</taxon>
        <taxon>Euteleostomi</taxon>
        <taxon>Actinopterygii</taxon>
        <taxon>Neopterygii</taxon>
        <taxon>Holostei</taxon>
        <taxon>Semionotiformes</taxon>
        <taxon>Lepisosteidae</taxon>
        <taxon>Lepisosteus</taxon>
    </lineage>
</organism>
<accession>W5NP97</accession>
<dbReference type="Gene3D" id="4.10.60.10">
    <property type="entry name" value="Zinc finger, CCHC-type"/>
    <property type="match status" value="1"/>
</dbReference>
<keyword evidence="1" id="KW-0863">Zinc-finger</keyword>
<keyword evidence="4" id="KW-1185">Reference proteome</keyword>
<dbReference type="PANTHER" id="PTHR46486:SF1">
    <property type="entry name" value="CCHC-TYPE DOMAIN-CONTAINING PROTEIN"/>
    <property type="match status" value="1"/>
</dbReference>
<dbReference type="STRING" id="7918.ENSLOCP00000022456"/>
<evidence type="ECO:0000259" key="2">
    <source>
        <dbReference type="PROSITE" id="PS50158"/>
    </source>
</evidence>
<dbReference type="InParanoid" id="W5NP97"/>